<name>A0AAF1A3R4_SOLVR</name>
<dbReference type="AlphaFoldDB" id="A0AAF1A3R4"/>
<gene>
    <name evidence="1" type="ORF">MTR67_053030</name>
</gene>
<keyword evidence="2" id="KW-1185">Reference proteome</keyword>
<dbReference type="InterPro" id="IPR036397">
    <property type="entry name" value="RNaseH_sf"/>
</dbReference>
<dbReference type="Proteomes" id="UP001234989">
    <property type="component" value="Chromosome 12"/>
</dbReference>
<evidence type="ECO:0008006" key="3">
    <source>
        <dbReference type="Google" id="ProtNLM"/>
    </source>
</evidence>
<dbReference type="GO" id="GO:0003676">
    <property type="term" value="F:nucleic acid binding"/>
    <property type="evidence" value="ECO:0007669"/>
    <property type="project" value="InterPro"/>
</dbReference>
<dbReference type="EMBL" id="CP133623">
    <property type="protein sequence ID" value="WMV59645.1"/>
    <property type="molecule type" value="Genomic_DNA"/>
</dbReference>
<organism evidence="1 2">
    <name type="scientific">Solanum verrucosum</name>
    <dbReference type="NCBI Taxonomy" id="315347"/>
    <lineage>
        <taxon>Eukaryota</taxon>
        <taxon>Viridiplantae</taxon>
        <taxon>Streptophyta</taxon>
        <taxon>Embryophyta</taxon>
        <taxon>Tracheophyta</taxon>
        <taxon>Spermatophyta</taxon>
        <taxon>Magnoliopsida</taxon>
        <taxon>eudicotyledons</taxon>
        <taxon>Gunneridae</taxon>
        <taxon>Pentapetalae</taxon>
        <taxon>asterids</taxon>
        <taxon>lamiids</taxon>
        <taxon>Solanales</taxon>
        <taxon>Solanaceae</taxon>
        <taxon>Solanoideae</taxon>
        <taxon>Solaneae</taxon>
        <taxon>Solanum</taxon>
    </lineage>
</organism>
<dbReference type="PANTHER" id="PTHR45835:SF99">
    <property type="entry name" value="CHROMO DOMAIN-CONTAINING PROTEIN-RELATED"/>
    <property type="match status" value="1"/>
</dbReference>
<evidence type="ECO:0000313" key="2">
    <source>
        <dbReference type="Proteomes" id="UP001234989"/>
    </source>
</evidence>
<protein>
    <recommendedName>
        <fullName evidence="3">Integrase catalytic domain-containing protein</fullName>
    </recommendedName>
</protein>
<accession>A0AAF1A3R4</accession>
<sequence length="102" mass="12218">MDFGFCGWSFQDMGMYDSIWVVVDRLTKSTHFITVRVDYNAQQVDKVYIKEIERRQSERTIQVLEDMLSACVIDFGGHWDKFLPLCEFSYNNSYYSSIWERM</sequence>
<proteinExistence type="predicted"/>
<evidence type="ECO:0000313" key="1">
    <source>
        <dbReference type="EMBL" id="WMV59645.1"/>
    </source>
</evidence>
<dbReference type="Gene3D" id="3.30.420.10">
    <property type="entry name" value="Ribonuclease H-like superfamily/Ribonuclease H"/>
    <property type="match status" value="1"/>
</dbReference>
<dbReference type="SUPFAM" id="SSF53098">
    <property type="entry name" value="Ribonuclease H-like"/>
    <property type="match status" value="1"/>
</dbReference>
<reference evidence="1" key="1">
    <citation type="submission" date="2023-08" db="EMBL/GenBank/DDBJ databases">
        <title>A de novo genome assembly of Solanum verrucosum Schlechtendal, a Mexican diploid species geographically isolated from the other diploid A-genome species in potato relatives.</title>
        <authorList>
            <person name="Hosaka K."/>
        </authorList>
    </citation>
    <scope>NUCLEOTIDE SEQUENCE</scope>
    <source>
        <tissue evidence="1">Young leaves</tissue>
    </source>
</reference>
<dbReference type="InterPro" id="IPR012337">
    <property type="entry name" value="RNaseH-like_sf"/>
</dbReference>
<dbReference type="PANTHER" id="PTHR45835">
    <property type="entry name" value="YALI0A06105P"/>
    <property type="match status" value="1"/>
</dbReference>